<dbReference type="FunFam" id="3.20.20.80:FF:000069">
    <property type="entry name" value="Beta-glucosidase 1"/>
    <property type="match status" value="1"/>
</dbReference>
<evidence type="ECO:0000313" key="7">
    <source>
        <dbReference type="Proteomes" id="UP000030645"/>
    </source>
</evidence>
<dbReference type="PRINTS" id="PR00131">
    <property type="entry name" value="GLHYDRLASE1"/>
</dbReference>
<name>W9RR25_9ROSA</name>
<dbReference type="eggNOG" id="KOG0626">
    <property type="taxonomic scope" value="Eukaryota"/>
</dbReference>
<dbReference type="InterPro" id="IPR001360">
    <property type="entry name" value="Glyco_hydro_1"/>
</dbReference>
<dbReference type="STRING" id="981085.W9RR25"/>
<comment type="similarity">
    <text evidence="1 5">Belongs to the glycosyl hydrolase 1 family.</text>
</comment>
<accession>W9RR25</accession>
<dbReference type="Pfam" id="PF00232">
    <property type="entry name" value="Glyco_hydro_1"/>
    <property type="match status" value="1"/>
</dbReference>
<dbReference type="PANTHER" id="PTHR10353">
    <property type="entry name" value="GLYCOSYL HYDROLASE"/>
    <property type="match status" value="1"/>
</dbReference>
<dbReference type="InterPro" id="IPR017853">
    <property type="entry name" value="GH"/>
</dbReference>
<keyword evidence="7" id="KW-1185">Reference proteome</keyword>
<dbReference type="Gene3D" id="3.20.20.80">
    <property type="entry name" value="Glycosidases"/>
    <property type="match status" value="1"/>
</dbReference>
<keyword evidence="4" id="KW-0325">Glycoprotein</keyword>
<sequence>MSLGLVGVVVCGNFSRDDFPSGFSFGASSSAYQTEGAANEDGRTPSIWDTFTHAGYVKGATGDRASDGYHKYKLRIVDLQEDVQLMAETGLDAYRFTISWSRLIPNGRGPINPKGLQYYNNLINELISHGIQPHVALHHFDLPEILEDEYGGWVSRKIIKDFTEYANVCFREFGDRVKHWTTISEANAFSLSGYDWGVTPPRRCSYPYGNCSRGDSTTEAYIAAHHILLSHASAYRLYEKNYKDKQHGFVGITIIAHAFVPLTDSKEDEIATKRANEFFIGWFLHPLTFGDYLPLMKKSAGSKIPAFTVQESESVTGSLNFLGLNYYFAVNIKHIPRTLPPEKRDVKADIGIQLLATKNITSQFEYPITPWYLAEILEYVKQHYYNPLIYIYENGQKTRHNSTLEDWPRIEYLHAHIGTILDSIRNGSNVKGYFTWSFLDCFELIDGYESSYGLYYVDFDDPELRRQPKLSAYWYSHFLKRKGITMDI</sequence>
<evidence type="ECO:0000256" key="1">
    <source>
        <dbReference type="ARBA" id="ARBA00010838"/>
    </source>
</evidence>
<dbReference type="InterPro" id="IPR033132">
    <property type="entry name" value="GH_1_N_CS"/>
</dbReference>
<dbReference type="Proteomes" id="UP000030645">
    <property type="component" value="Unassembled WGS sequence"/>
</dbReference>
<protein>
    <submittedName>
        <fullName evidence="6">Beta-glucosidase 11</fullName>
    </submittedName>
</protein>
<dbReference type="SUPFAM" id="SSF51445">
    <property type="entry name" value="(Trans)glycosidases"/>
    <property type="match status" value="1"/>
</dbReference>
<keyword evidence="2" id="KW-0732">Signal</keyword>
<evidence type="ECO:0000256" key="3">
    <source>
        <dbReference type="ARBA" id="ARBA00022801"/>
    </source>
</evidence>
<dbReference type="PANTHER" id="PTHR10353:SF29">
    <property type="entry name" value="BETA-GLUCOSIDASE 11"/>
    <property type="match status" value="1"/>
</dbReference>
<evidence type="ECO:0000313" key="6">
    <source>
        <dbReference type="EMBL" id="EXC04465.1"/>
    </source>
</evidence>
<gene>
    <name evidence="6" type="ORF">L484_019063</name>
</gene>
<dbReference type="AlphaFoldDB" id="W9RR25"/>
<dbReference type="GO" id="GO:0005975">
    <property type="term" value="P:carbohydrate metabolic process"/>
    <property type="evidence" value="ECO:0007669"/>
    <property type="project" value="InterPro"/>
</dbReference>
<evidence type="ECO:0000256" key="4">
    <source>
        <dbReference type="ARBA" id="ARBA00023180"/>
    </source>
</evidence>
<proteinExistence type="inferred from homology"/>
<dbReference type="PROSITE" id="PS00653">
    <property type="entry name" value="GLYCOSYL_HYDROL_F1_2"/>
    <property type="match status" value="1"/>
</dbReference>
<dbReference type="EMBL" id="KE345474">
    <property type="protein sequence ID" value="EXC04465.1"/>
    <property type="molecule type" value="Genomic_DNA"/>
</dbReference>
<organism evidence="6 7">
    <name type="scientific">Morus notabilis</name>
    <dbReference type="NCBI Taxonomy" id="981085"/>
    <lineage>
        <taxon>Eukaryota</taxon>
        <taxon>Viridiplantae</taxon>
        <taxon>Streptophyta</taxon>
        <taxon>Embryophyta</taxon>
        <taxon>Tracheophyta</taxon>
        <taxon>Spermatophyta</taxon>
        <taxon>Magnoliopsida</taxon>
        <taxon>eudicotyledons</taxon>
        <taxon>Gunneridae</taxon>
        <taxon>Pentapetalae</taxon>
        <taxon>rosids</taxon>
        <taxon>fabids</taxon>
        <taxon>Rosales</taxon>
        <taxon>Moraceae</taxon>
        <taxon>Moreae</taxon>
        <taxon>Morus</taxon>
    </lineage>
</organism>
<reference evidence="7" key="1">
    <citation type="submission" date="2013-01" db="EMBL/GenBank/DDBJ databases">
        <title>Draft Genome Sequence of a Mulberry Tree, Morus notabilis C.K. Schneid.</title>
        <authorList>
            <person name="He N."/>
            <person name="Zhao S."/>
        </authorList>
    </citation>
    <scope>NUCLEOTIDE SEQUENCE</scope>
</reference>
<evidence type="ECO:0000256" key="2">
    <source>
        <dbReference type="ARBA" id="ARBA00022729"/>
    </source>
</evidence>
<keyword evidence="3" id="KW-0378">Hydrolase</keyword>
<dbReference type="GO" id="GO:0008422">
    <property type="term" value="F:beta-glucosidase activity"/>
    <property type="evidence" value="ECO:0007669"/>
    <property type="project" value="TreeGrafter"/>
</dbReference>
<evidence type="ECO:0000256" key="5">
    <source>
        <dbReference type="RuleBase" id="RU003690"/>
    </source>
</evidence>